<dbReference type="SMART" id="SM00283">
    <property type="entry name" value="MA"/>
    <property type="match status" value="1"/>
</dbReference>
<dbReference type="Pfam" id="PF00672">
    <property type="entry name" value="HAMP"/>
    <property type="match status" value="1"/>
</dbReference>
<evidence type="ECO:0000256" key="1">
    <source>
        <dbReference type="ARBA" id="ARBA00022692"/>
    </source>
</evidence>
<dbReference type="Gene3D" id="1.10.287.950">
    <property type="entry name" value="Methyl-accepting chemotaxis protein"/>
    <property type="match status" value="1"/>
</dbReference>
<feature type="transmembrane region" description="Helical" evidence="6">
    <location>
        <begin position="16"/>
        <end position="37"/>
    </location>
</feature>
<evidence type="ECO:0000313" key="10">
    <source>
        <dbReference type="Proteomes" id="UP001240236"/>
    </source>
</evidence>
<evidence type="ECO:0000256" key="6">
    <source>
        <dbReference type="SAM" id="Phobius"/>
    </source>
</evidence>
<dbReference type="PROSITE" id="PS50111">
    <property type="entry name" value="CHEMOTAXIS_TRANSDUC_2"/>
    <property type="match status" value="1"/>
</dbReference>
<dbReference type="SMART" id="SM00304">
    <property type="entry name" value="HAMP"/>
    <property type="match status" value="1"/>
</dbReference>
<keyword evidence="6" id="KW-0472">Membrane</keyword>
<feature type="transmembrane region" description="Helical" evidence="6">
    <location>
        <begin position="375"/>
        <end position="396"/>
    </location>
</feature>
<dbReference type="AlphaFoldDB" id="A0AAE3VZB7"/>
<keyword evidence="2 6" id="KW-1133">Transmembrane helix</keyword>
<protein>
    <submittedName>
        <fullName evidence="9">Methyl-accepting chemotaxis protein</fullName>
    </submittedName>
</protein>
<evidence type="ECO:0000259" key="8">
    <source>
        <dbReference type="PROSITE" id="PS50885"/>
    </source>
</evidence>
<gene>
    <name evidence="9" type="ORF">J2S42_002751</name>
</gene>
<evidence type="ECO:0000256" key="5">
    <source>
        <dbReference type="PROSITE-ProRule" id="PRU00284"/>
    </source>
</evidence>
<dbReference type="GO" id="GO:0007165">
    <property type="term" value="P:signal transduction"/>
    <property type="evidence" value="ECO:0007669"/>
    <property type="project" value="UniProtKB-KW"/>
</dbReference>
<dbReference type="Gene3D" id="3.30.450.20">
    <property type="entry name" value="PAS domain"/>
    <property type="match status" value="1"/>
</dbReference>
<dbReference type="GO" id="GO:0006935">
    <property type="term" value="P:chemotaxis"/>
    <property type="evidence" value="ECO:0007669"/>
    <property type="project" value="InterPro"/>
</dbReference>
<evidence type="ECO:0000256" key="2">
    <source>
        <dbReference type="ARBA" id="ARBA00022989"/>
    </source>
</evidence>
<accession>A0AAE3VZB7</accession>
<dbReference type="InterPro" id="IPR033462">
    <property type="entry name" value="Cache_3-Cache_2"/>
</dbReference>
<dbReference type="InterPro" id="IPR003660">
    <property type="entry name" value="HAMP_dom"/>
</dbReference>
<evidence type="ECO:0000256" key="4">
    <source>
        <dbReference type="ARBA" id="ARBA00029447"/>
    </source>
</evidence>
<dbReference type="InterPro" id="IPR029151">
    <property type="entry name" value="Sensor-like_sf"/>
</dbReference>
<feature type="domain" description="HAMP" evidence="8">
    <location>
        <begin position="399"/>
        <end position="451"/>
    </location>
</feature>
<dbReference type="Pfam" id="PF00015">
    <property type="entry name" value="MCPsignal"/>
    <property type="match status" value="1"/>
</dbReference>
<feature type="domain" description="Methyl-accepting transducer" evidence="7">
    <location>
        <begin position="463"/>
        <end position="685"/>
    </location>
</feature>
<proteinExistence type="inferred from homology"/>
<dbReference type="InterPro" id="IPR004090">
    <property type="entry name" value="Chemotax_Me-accpt_rcpt"/>
</dbReference>
<keyword evidence="1 6" id="KW-0812">Transmembrane</keyword>
<comment type="caution">
    <text evidence="9">The sequence shown here is derived from an EMBL/GenBank/DDBJ whole genome shotgun (WGS) entry which is preliminary data.</text>
</comment>
<dbReference type="PANTHER" id="PTHR32089">
    <property type="entry name" value="METHYL-ACCEPTING CHEMOTAXIS PROTEIN MCPB"/>
    <property type="match status" value="1"/>
</dbReference>
<dbReference type="RefSeq" id="WP_307239146.1">
    <property type="nucleotide sequence ID" value="NZ_JAUSUZ010000001.1"/>
</dbReference>
<dbReference type="GO" id="GO:0016020">
    <property type="term" value="C:membrane"/>
    <property type="evidence" value="ECO:0007669"/>
    <property type="project" value="InterPro"/>
</dbReference>
<dbReference type="InterPro" id="IPR004089">
    <property type="entry name" value="MCPsignal_dom"/>
</dbReference>
<dbReference type="PROSITE" id="PS50885">
    <property type="entry name" value="HAMP"/>
    <property type="match status" value="1"/>
</dbReference>
<dbReference type="CDD" id="cd06225">
    <property type="entry name" value="HAMP"/>
    <property type="match status" value="1"/>
</dbReference>
<keyword evidence="10" id="KW-1185">Reference proteome</keyword>
<keyword evidence="3 5" id="KW-0807">Transducer</keyword>
<dbReference type="SUPFAM" id="SSF103190">
    <property type="entry name" value="Sensory domain-like"/>
    <property type="match status" value="1"/>
</dbReference>
<dbReference type="Proteomes" id="UP001240236">
    <property type="component" value="Unassembled WGS sequence"/>
</dbReference>
<evidence type="ECO:0000313" key="9">
    <source>
        <dbReference type="EMBL" id="MDQ0366082.1"/>
    </source>
</evidence>
<name>A0AAE3VZB7_9ACTN</name>
<dbReference type="GO" id="GO:0004888">
    <property type="term" value="F:transmembrane signaling receptor activity"/>
    <property type="evidence" value="ECO:0007669"/>
    <property type="project" value="InterPro"/>
</dbReference>
<dbReference type="SUPFAM" id="SSF58104">
    <property type="entry name" value="Methyl-accepting chemotaxis protein (MCP) signaling domain"/>
    <property type="match status" value="1"/>
</dbReference>
<dbReference type="EMBL" id="JAUSUZ010000001">
    <property type="protein sequence ID" value="MDQ0366082.1"/>
    <property type="molecule type" value="Genomic_DNA"/>
</dbReference>
<sequence length="714" mass="73840">MRAGRLQNGFQLRHKLLMLGVGGVLVTATILVGVGAYESASFQETTEESVNSLTQEDLNHVSAGITQLVKASGDTVQNQVNRDMDSANRYLARQGGMSLNSEQTATWEATNQVTQAKTTVSLPRAEVDGQWLGQNRNLQAATPLVDDITQLIGGYVTVFQRMNEAGDLLRVATNVKAASGNRAIGTYIPAKNADGTDNAVAAAIKSGKSYRGVAQVVGTWFITAYDPIKDAGGRVIGSLFYGVPQAEAIAELTGTIAETEVGQNGWVSVLSAAAADRGRVIASDIPEAVDQTLLDATDADGTRYVEEIITTAEKLEAGANSTATYQLAGTTDTAIADTRTVVTYYEPYKWAIAVGGYLPDYSAALDKVEAGRTEMLTAFIAVGLILAIGGGVLAYVQARRISRRVGDLTGALAGLAERDLTVRVSPSGGDEIANMGHALNTAVTGLRELMSEVTDASHQVAQAAGRVAEVGGELAAASSTAAAEAGVAGETAADVSRAVSTVAAGAEEMGASISEISSNAQEAASAGRDGVGLTKRAADVIDELRVSSEKIADVVKLIASIAEQTNLLALNATIEAARAGAAGKGFAVVAGEVKELAQETARATEDVTARVSAIDADTAKAVQAIEAITATITRVNDFQNAIAAAVEEQAATTNEMARNIGEVAQGSEQIAATMTRVNDTVETTRGAVDTSQDAATALSGTAGHLQTLVSRFRL</sequence>
<evidence type="ECO:0000256" key="3">
    <source>
        <dbReference type="ARBA" id="ARBA00023224"/>
    </source>
</evidence>
<evidence type="ECO:0000259" key="7">
    <source>
        <dbReference type="PROSITE" id="PS50111"/>
    </source>
</evidence>
<dbReference type="PANTHER" id="PTHR32089:SF112">
    <property type="entry name" value="LYSOZYME-LIKE PROTEIN-RELATED"/>
    <property type="match status" value="1"/>
</dbReference>
<comment type="similarity">
    <text evidence="4">Belongs to the methyl-accepting chemotaxis (MCP) protein family.</text>
</comment>
<organism evidence="9 10">
    <name type="scientific">Catenuloplanes indicus</name>
    <dbReference type="NCBI Taxonomy" id="137267"/>
    <lineage>
        <taxon>Bacteria</taxon>
        <taxon>Bacillati</taxon>
        <taxon>Actinomycetota</taxon>
        <taxon>Actinomycetes</taxon>
        <taxon>Micromonosporales</taxon>
        <taxon>Micromonosporaceae</taxon>
        <taxon>Catenuloplanes</taxon>
    </lineage>
</organism>
<reference evidence="9 10" key="1">
    <citation type="submission" date="2023-07" db="EMBL/GenBank/DDBJ databases">
        <title>Sequencing the genomes of 1000 actinobacteria strains.</title>
        <authorList>
            <person name="Klenk H.-P."/>
        </authorList>
    </citation>
    <scope>NUCLEOTIDE SEQUENCE [LARGE SCALE GENOMIC DNA]</scope>
    <source>
        <strain evidence="9 10">DSM 44709</strain>
    </source>
</reference>
<dbReference type="Pfam" id="PF17201">
    <property type="entry name" value="Cache_3-Cache_2"/>
    <property type="match status" value="1"/>
</dbReference>
<dbReference type="PRINTS" id="PR00260">
    <property type="entry name" value="CHEMTRNSDUCR"/>
</dbReference>